<evidence type="ECO:0000313" key="6">
    <source>
        <dbReference type="EnsemblPlants" id="KQK94836"/>
    </source>
</evidence>
<name>K3ZIA1_SETIT</name>
<evidence type="ECO:0000256" key="4">
    <source>
        <dbReference type="SAM" id="Coils"/>
    </source>
</evidence>
<dbReference type="Proteomes" id="UP000004995">
    <property type="component" value="Unassembled WGS sequence"/>
</dbReference>
<evidence type="ECO:0008006" key="8">
    <source>
        <dbReference type="Google" id="ProtNLM"/>
    </source>
</evidence>
<keyword evidence="3" id="KW-0862">Zinc</keyword>
<feature type="compositionally biased region" description="Basic residues" evidence="5">
    <location>
        <begin position="445"/>
        <end position="463"/>
    </location>
</feature>
<dbReference type="InParanoid" id="K3ZIA1"/>
<dbReference type="STRING" id="4555.K3ZIA1"/>
<evidence type="ECO:0000256" key="5">
    <source>
        <dbReference type="SAM" id="MobiDB-lite"/>
    </source>
</evidence>
<dbReference type="PANTHER" id="PTHR42647:SF68">
    <property type="entry name" value="OS11G0542100 PROTEIN"/>
    <property type="match status" value="1"/>
</dbReference>
<dbReference type="HOGENOM" id="CLU_569125_0_0_1"/>
<accession>K3ZIA1</accession>
<feature type="region of interest" description="Disordered" evidence="5">
    <location>
        <begin position="63"/>
        <end position="89"/>
    </location>
</feature>
<evidence type="ECO:0000256" key="2">
    <source>
        <dbReference type="ARBA" id="ARBA00022771"/>
    </source>
</evidence>
<reference evidence="6" key="2">
    <citation type="submission" date="2018-08" db="UniProtKB">
        <authorList>
            <consortium name="EnsemblPlants"/>
        </authorList>
    </citation>
    <scope>IDENTIFICATION</scope>
    <source>
        <strain evidence="6">Yugu1</strain>
    </source>
</reference>
<feature type="coiled-coil region" evidence="4">
    <location>
        <begin position="308"/>
        <end position="342"/>
    </location>
</feature>
<proteinExistence type="predicted"/>
<protein>
    <recommendedName>
        <fullName evidence="8">BOI-related E3 ubiquitin-protein ligase 3</fullName>
    </recommendedName>
</protein>
<dbReference type="eggNOG" id="KOG1100">
    <property type="taxonomic scope" value="Eukaryota"/>
</dbReference>
<feature type="region of interest" description="Disordered" evidence="5">
    <location>
        <begin position="13"/>
        <end position="47"/>
    </location>
</feature>
<evidence type="ECO:0000313" key="7">
    <source>
        <dbReference type="Proteomes" id="UP000004995"/>
    </source>
</evidence>
<sequence length="480" mass="50486">MCALCRVYGATAPHEGRRRPRKRRGGWLGERGRTRTPPPPGGTAPRLASHGLVIVIRGTHLVDPMRAPPRGKRRRERSPDLKPPYLDTLSPPSSIECPSRFLGEMLQGTTMAVHQARFGGGLAGCLPLPPCAGGGILVDEQTWALKDYGALLSAAANDGGYRYDRAAQSDLTCNGGGGGGAVAVPSRKRGIEDELERYYAAASSAALLPIPGMHEPIAVAPQSAATLGAVAASRMAESATASTSGRPAIPIAASVEDALVAELCQQGAEIDAIVRAECDRLRAGLEQARKRRCVELVRAAAAGAARVLRDREVELAAARRRAAELEERLRQAFAESQAWRDVARGNEAVAAGLRATLETVLLGGAGAGALAPTTKEVEEEGFGDSADPVEAADDARSCCFVEAEDGAAAAAPASRWACRACGGGEASVLLLPVPAPVPLQGVRAPGRRLPRLPRRQERRHPRRLTADDHTPGAPWRQLAP</sequence>
<dbReference type="AlphaFoldDB" id="K3ZIA1"/>
<reference evidence="7" key="1">
    <citation type="journal article" date="2012" name="Nat. Biotechnol.">
        <title>Reference genome sequence of the model plant Setaria.</title>
        <authorList>
            <person name="Bennetzen J.L."/>
            <person name="Schmutz J."/>
            <person name="Wang H."/>
            <person name="Percifield R."/>
            <person name="Hawkins J."/>
            <person name="Pontaroli A.C."/>
            <person name="Estep M."/>
            <person name="Feng L."/>
            <person name="Vaughn J.N."/>
            <person name="Grimwood J."/>
            <person name="Jenkins J."/>
            <person name="Barry K."/>
            <person name="Lindquist E."/>
            <person name="Hellsten U."/>
            <person name="Deshpande S."/>
            <person name="Wang X."/>
            <person name="Wu X."/>
            <person name="Mitros T."/>
            <person name="Triplett J."/>
            <person name="Yang X."/>
            <person name="Ye C.Y."/>
            <person name="Mauro-Herrera M."/>
            <person name="Wang L."/>
            <person name="Li P."/>
            <person name="Sharma M."/>
            <person name="Sharma R."/>
            <person name="Ronald P.C."/>
            <person name="Panaud O."/>
            <person name="Kellogg E.A."/>
            <person name="Brutnell T.P."/>
            <person name="Doust A.N."/>
            <person name="Tuskan G.A."/>
            <person name="Rokhsar D."/>
            <person name="Devos K.M."/>
        </authorList>
    </citation>
    <scope>NUCLEOTIDE SEQUENCE [LARGE SCALE GENOMIC DNA]</scope>
    <source>
        <strain evidence="7">cv. Yugu1</strain>
    </source>
</reference>
<dbReference type="GO" id="GO:0004842">
    <property type="term" value="F:ubiquitin-protein transferase activity"/>
    <property type="evidence" value="ECO:0000318"/>
    <property type="project" value="GO_Central"/>
</dbReference>
<organism evidence="6 7">
    <name type="scientific">Setaria italica</name>
    <name type="common">Foxtail millet</name>
    <name type="synonym">Panicum italicum</name>
    <dbReference type="NCBI Taxonomy" id="4555"/>
    <lineage>
        <taxon>Eukaryota</taxon>
        <taxon>Viridiplantae</taxon>
        <taxon>Streptophyta</taxon>
        <taxon>Embryophyta</taxon>
        <taxon>Tracheophyta</taxon>
        <taxon>Spermatophyta</taxon>
        <taxon>Magnoliopsida</taxon>
        <taxon>Liliopsida</taxon>
        <taxon>Poales</taxon>
        <taxon>Poaceae</taxon>
        <taxon>PACMAD clade</taxon>
        <taxon>Panicoideae</taxon>
        <taxon>Panicodae</taxon>
        <taxon>Paniceae</taxon>
        <taxon>Cenchrinae</taxon>
        <taxon>Setaria</taxon>
    </lineage>
</organism>
<dbReference type="PANTHER" id="PTHR42647">
    <property type="entry name" value="SBP (S-RIBONUCLEASE BINDING PROTEIN) FAMILY PROTEIN"/>
    <property type="match status" value="1"/>
</dbReference>
<keyword evidence="2" id="KW-0863">Zinc-finger</keyword>
<dbReference type="Gramene" id="KQK94836">
    <property type="protein sequence ID" value="KQK94836"/>
    <property type="gene ID" value="SETIT_026303mg"/>
</dbReference>
<keyword evidence="4" id="KW-0175">Coiled coil</keyword>
<dbReference type="GO" id="GO:0008270">
    <property type="term" value="F:zinc ion binding"/>
    <property type="evidence" value="ECO:0007669"/>
    <property type="project" value="UniProtKB-KW"/>
</dbReference>
<keyword evidence="1" id="KW-0479">Metal-binding</keyword>
<evidence type="ECO:0000256" key="1">
    <source>
        <dbReference type="ARBA" id="ARBA00022723"/>
    </source>
</evidence>
<evidence type="ECO:0000256" key="3">
    <source>
        <dbReference type="ARBA" id="ARBA00022833"/>
    </source>
</evidence>
<dbReference type="EnsemblPlants" id="KQK94836">
    <property type="protein sequence ID" value="KQK94836"/>
    <property type="gene ID" value="SETIT_026303mg"/>
</dbReference>
<feature type="region of interest" description="Disordered" evidence="5">
    <location>
        <begin position="442"/>
        <end position="480"/>
    </location>
</feature>
<feature type="compositionally biased region" description="Basic residues" evidence="5">
    <location>
        <begin position="16"/>
        <end position="25"/>
    </location>
</feature>
<keyword evidence="7" id="KW-1185">Reference proteome</keyword>
<dbReference type="OMA" id="PASRWAC"/>
<dbReference type="EMBL" id="AGNK02005013">
    <property type="status" value="NOT_ANNOTATED_CDS"/>
    <property type="molecule type" value="Genomic_DNA"/>
</dbReference>